<evidence type="ECO:0000313" key="2">
    <source>
        <dbReference type="EMBL" id="QDZ23632.1"/>
    </source>
</evidence>
<keyword evidence="3" id="KW-1185">Reference proteome</keyword>
<dbReference type="OrthoDB" id="10677216at2759"/>
<proteinExistence type="predicted"/>
<gene>
    <name evidence="2" type="ORF">A3770_11p61500</name>
</gene>
<dbReference type="Proteomes" id="UP000316726">
    <property type="component" value="Chromosome 11"/>
</dbReference>
<keyword evidence="1" id="KW-0732">Signal</keyword>
<dbReference type="AlphaFoldDB" id="A0A5B8MVU5"/>
<feature type="chain" id="PRO_5023046639" evidence="1">
    <location>
        <begin position="26"/>
        <end position="591"/>
    </location>
</feature>
<feature type="signal peptide" evidence="1">
    <location>
        <begin position="1"/>
        <end position="25"/>
    </location>
</feature>
<sequence>MATQRQRRLAVSCLGLVLVVALLLALTKREGPAEGGETIREGVRWEGHRHDHYRAHSLEQAPFRTTTPGAARERKMEAYVSGRNEQCDGQGKWTTLDMKKEGIYVDYLYEPNMFAEMEGREKRALSLQTCEVETSENGSEGWLIHRIGPLIGVGGYDRHEVNIKPLPHPNKAKFITGKMMAPVLENGDIAGFPPIHTHHIMASFSGVVHAFESHGDAVCSKEHGGESCYLISYPEGKGVPFIANATDDVRDWMTLSFILNDVRRNDATNKPNPMVFYCEVAFKWSARGQVKPISAAALHMQGDYHPFAANVVTKRPSLRWNTGKWPVDGNVIVSPEDQMPWFHAHRSYFTAFWAFAASPEELGLTTDLLRRVDDNNATKNGPLDDRWDWVWTPKDPPRALFERVRGSEKGINSLRCWLSASDEEKVLEYVNGTSKSPDYRQAWQQDWKASWYDRSGEVHCKPWTFKKGDNYTVVALNGIDERYNWTHDQSDFFTMMQHDIFFLAYETTGPELGPTMEIFGDFESSGRNEVKVKWTYMPRALGDGFRKNFKDKNTQRAFEQALQTHLRTELDENIVIMRDQPPKSALTHKSL</sequence>
<evidence type="ECO:0000313" key="3">
    <source>
        <dbReference type="Proteomes" id="UP000316726"/>
    </source>
</evidence>
<dbReference type="EMBL" id="CP031044">
    <property type="protein sequence ID" value="QDZ23632.1"/>
    <property type="molecule type" value="Genomic_DNA"/>
</dbReference>
<reference evidence="2 3" key="1">
    <citation type="submission" date="2018-07" db="EMBL/GenBank/DDBJ databases">
        <title>The complete nuclear genome of the prasinophyte Chloropicon primus (CCMP1205).</title>
        <authorList>
            <person name="Pombert J.-F."/>
            <person name="Otis C."/>
            <person name="Turmel M."/>
            <person name="Lemieux C."/>
        </authorList>
    </citation>
    <scope>NUCLEOTIDE SEQUENCE [LARGE SCALE GENOMIC DNA]</scope>
    <source>
        <strain evidence="2 3">CCMP1205</strain>
    </source>
</reference>
<accession>A0A5B8MVU5</accession>
<protein>
    <submittedName>
        <fullName evidence="2">Uncharacterized protein</fullName>
    </submittedName>
</protein>
<evidence type="ECO:0000256" key="1">
    <source>
        <dbReference type="SAM" id="SignalP"/>
    </source>
</evidence>
<organism evidence="2 3">
    <name type="scientific">Chloropicon primus</name>
    <dbReference type="NCBI Taxonomy" id="1764295"/>
    <lineage>
        <taxon>Eukaryota</taxon>
        <taxon>Viridiplantae</taxon>
        <taxon>Chlorophyta</taxon>
        <taxon>Chloropicophyceae</taxon>
        <taxon>Chloropicales</taxon>
        <taxon>Chloropicaceae</taxon>
        <taxon>Chloropicon</taxon>
    </lineage>
</organism>
<name>A0A5B8MVU5_9CHLO</name>